<dbReference type="OrthoDB" id="3774633at2759"/>
<evidence type="ECO:0000313" key="2">
    <source>
        <dbReference type="Proteomes" id="UP000799291"/>
    </source>
</evidence>
<dbReference type="Gene3D" id="3.30.420.10">
    <property type="entry name" value="Ribonuclease H-like superfamily/Ribonuclease H"/>
    <property type="match status" value="1"/>
</dbReference>
<accession>A0A6G1JNG8</accession>
<protein>
    <recommendedName>
        <fullName evidence="3">Tc1-like transposase DDE domain-containing protein</fullName>
    </recommendedName>
</protein>
<dbReference type="AlphaFoldDB" id="A0A6G1JNG8"/>
<gene>
    <name evidence="1" type="ORF">K458DRAFT_284777</name>
</gene>
<sequence length="84" mass="9747">LVPWFEELHKKGLDVVLLEDSAPAYKSRIATEFLEVSSINKLPWPGHSLDINALEHAWPWIRRPITKDFSPSTCESECRAHWLH</sequence>
<name>A0A6G1JNG8_9PLEO</name>
<feature type="non-terminal residue" evidence="1">
    <location>
        <position position="1"/>
    </location>
</feature>
<organism evidence="1 2">
    <name type="scientific">Lentithecium fluviatile CBS 122367</name>
    <dbReference type="NCBI Taxonomy" id="1168545"/>
    <lineage>
        <taxon>Eukaryota</taxon>
        <taxon>Fungi</taxon>
        <taxon>Dikarya</taxon>
        <taxon>Ascomycota</taxon>
        <taxon>Pezizomycotina</taxon>
        <taxon>Dothideomycetes</taxon>
        <taxon>Pleosporomycetidae</taxon>
        <taxon>Pleosporales</taxon>
        <taxon>Massarineae</taxon>
        <taxon>Lentitheciaceae</taxon>
        <taxon>Lentithecium</taxon>
    </lineage>
</organism>
<dbReference type="EMBL" id="MU005569">
    <property type="protein sequence ID" value="KAF2691770.1"/>
    <property type="molecule type" value="Genomic_DNA"/>
</dbReference>
<dbReference type="InterPro" id="IPR036397">
    <property type="entry name" value="RNaseH_sf"/>
</dbReference>
<reference evidence="1" key="1">
    <citation type="journal article" date="2020" name="Stud. Mycol.">
        <title>101 Dothideomycetes genomes: a test case for predicting lifestyles and emergence of pathogens.</title>
        <authorList>
            <person name="Haridas S."/>
            <person name="Albert R."/>
            <person name="Binder M."/>
            <person name="Bloem J."/>
            <person name="Labutti K."/>
            <person name="Salamov A."/>
            <person name="Andreopoulos B."/>
            <person name="Baker S."/>
            <person name="Barry K."/>
            <person name="Bills G."/>
            <person name="Bluhm B."/>
            <person name="Cannon C."/>
            <person name="Castanera R."/>
            <person name="Culley D."/>
            <person name="Daum C."/>
            <person name="Ezra D."/>
            <person name="Gonzalez J."/>
            <person name="Henrissat B."/>
            <person name="Kuo A."/>
            <person name="Liang C."/>
            <person name="Lipzen A."/>
            <person name="Lutzoni F."/>
            <person name="Magnuson J."/>
            <person name="Mondo S."/>
            <person name="Nolan M."/>
            <person name="Ohm R."/>
            <person name="Pangilinan J."/>
            <person name="Park H.-J."/>
            <person name="Ramirez L."/>
            <person name="Alfaro M."/>
            <person name="Sun H."/>
            <person name="Tritt A."/>
            <person name="Yoshinaga Y."/>
            <person name="Zwiers L.-H."/>
            <person name="Turgeon B."/>
            <person name="Goodwin S."/>
            <person name="Spatafora J."/>
            <person name="Crous P."/>
            <person name="Grigoriev I."/>
        </authorList>
    </citation>
    <scope>NUCLEOTIDE SEQUENCE</scope>
    <source>
        <strain evidence="1">CBS 122367</strain>
    </source>
</reference>
<dbReference type="GO" id="GO:0003676">
    <property type="term" value="F:nucleic acid binding"/>
    <property type="evidence" value="ECO:0007669"/>
    <property type="project" value="InterPro"/>
</dbReference>
<proteinExistence type="predicted"/>
<dbReference type="Proteomes" id="UP000799291">
    <property type="component" value="Unassembled WGS sequence"/>
</dbReference>
<evidence type="ECO:0008006" key="3">
    <source>
        <dbReference type="Google" id="ProtNLM"/>
    </source>
</evidence>
<keyword evidence="2" id="KW-1185">Reference proteome</keyword>
<evidence type="ECO:0000313" key="1">
    <source>
        <dbReference type="EMBL" id="KAF2691770.1"/>
    </source>
</evidence>